<keyword evidence="2" id="KW-1185">Reference proteome</keyword>
<dbReference type="InterPro" id="IPR036983">
    <property type="entry name" value="AIM24_sf"/>
</dbReference>
<sequence length="215" mass="23989">MRFQILYSPTYSTLEVELEQGEEVEAEPGAMMMIEGDVEVKLKSRGILRKLAARESIFTVKYIAKEKSKVWFVSPFPGDIAYVPLEGKGLIISDKSYLAHHGDLKQKVVWRGLKGVFGGSGLMWLKVEGNGGVWLSSYGAIMEKEVKDEKLIIDNVHLLAMEDTLDYKVRKFGGIGTALFGGEGLVLEVRGHGKIYLQTRNQRSLLESLGIPKVR</sequence>
<dbReference type="Pfam" id="PF01987">
    <property type="entry name" value="AIM24"/>
    <property type="match status" value="1"/>
</dbReference>
<dbReference type="InterPro" id="IPR002838">
    <property type="entry name" value="AIM24"/>
</dbReference>
<dbReference type="EMBL" id="CP006868">
    <property type="protein sequence ID" value="UXD21198.1"/>
    <property type="molecule type" value="Genomic_DNA"/>
</dbReference>
<dbReference type="AlphaFoldDB" id="A0A977PJT1"/>
<dbReference type="PANTHER" id="PTHR43657">
    <property type="entry name" value="TRYPTOPHAN RNA-BINDING ATTENUATOR PROTEIN-LIKE PROTEIN"/>
    <property type="match status" value="1"/>
</dbReference>
<accession>A0A977PJT1</accession>
<protein>
    <recommendedName>
        <fullName evidence="3">TIGR00266 family protein</fullName>
    </recommendedName>
</protein>
<evidence type="ECO:0000313" key="2">
    <source>
        <dbReference type="Proteomes" id="UP001063698"/>
    </source>
</evidence>
<gene>
    <name evidence="1" type="ORF">IPA_01205</name>
</gene>
<dbReference type="KEGG" id="ipc:IPA_01205"/>
<dbReference type="InterPro" id="IPR016031">
    <property type="entry name" value="Trp_RNA-bd_attenuator-like_dom"/>
</dbReference>
<dbReference type="NCBIfam" id="TIGR00266">
    <property type="entry name" value="TIGR00266 family protein"/>
    <property type="match status" value="1"/>
</dbReference>
<name>A0A977PJT1_9CREN</name>
<dbReference type="Gene3D" id="3.60.160.10">
    <property type="entry name" value="Mitochondrial biogenesis AIM24"/>
    <property type="match status" value="1"/>
</dbReference>
<proteinExistence type="predicted"/>
<reference evidence="1" key="1">
    <citation type="submission" date="2013-11" db="EMBL/GenBank/DDBJ databases">
        <title>Comparative genomics of Ignicoccus.</title>
        <authorList>
            <person name="Podar M."/>
        </authorList>
    </citation>
    <scope>NUCLEOTIDE SEQUENCE</scope>
    <source>
        <strain evidence="1">DSM 13166</strain>
    </source>
</reference>
<dbReference type="Proteomes" id="UP001063698">
    <property type="component" value="Chromosome"/>
</dbReference>
<evidence type="ECO:0008006" key="3">
    <source>
        <dbReference type="Google" id="ProtNLM"/>
    </source>
</evidence>
<organism evidence="1 2">
    <name type="scientific">Ignicoccus pacificus DSM 13166</name>
    <dbReference type="NCBI Taxonomy" id="940294"/>
    <lineage>
        <taxon>Archaea</taxon>
        <taxon>Thermoproteota</taxon>
        <taxon>Thermoprotei</taxon>
        <taxon>Desulfurococcales</taxon>
        <taxon>Desulfurococcaceae</taxon>
        <taxon>Ignicoccus</taxon>
    </lineage>
</organism>
<dbReference type="SUPFAM" id="SSF51219">
    <property type="entry name" value="TRAP-like"/>
    <property type="match status" value="1"/>
</dbReference>
<dbReference type="PANTHER" id="PTHR43657:SF1">
    <property type="entry name" value="ALTERED INHERITANCE OF MITOCHONDRIA PROTEIN 24, MITOCHONDRIAL"/>
    <property type="match status" value="1"/>
</dbReference>
<evidence type="ECO:0000313" key="1">
    <source>
        <dbReference type="EMBL" id="UXD21198.1"/>
    </source>
</evidence>